<dbReference type="GO" id="GO:0005634">
    <property type="term" value="C:nucleus"/>
    <property type="evidence" value="ECO:0000318"/>
    <property type="project" value="GO_Central"/>
</dbReference>
<dbReference type="Gene3D" id="1.10.150.50">
    <property type="entry name" value="Transcription Factor, Ets-1"/>
    <property type="match status" value="1"/>
</dbReference>
<dbReference type="InterPro" id="IPR013761">
    <property type="entry name" value="SAM/pointed_sf"/>
</dbReference>
<dbReference type="CDD" id="cd08536">
    <property type="entry name" value="SAM_PNT-Mae"/>
    <property type="match status" value="1"/>
</dbReference>
<dbReference type="EMBL" id="DS470007">
    <property type="protein sequence ID" value="EDO30634.1"/>
    <property type="molecule type" value="Genomic_DNA"/>
</dbReference>
<dbReference type="Proteomes" id="UP000001593">
    <property type="component" value="Unassembled WGS sequence"/>
</dbReference>
<dbReference type="PROSITE" id="PS51433">
    <property type="entry name" value="PNT"/>
    <property type="match status" value="1"/>
</dbReference>
<dbReference type="SUPFAM" id="SSF47769">
    <property type="entry name" value="SAM/Pointed domain"/>
    <property type="match status" value="1"/>
</dbReference>
<sequence>DPRLWSKWDVLEWLKWATERYNVKDVAADKFLMNGKGICMLPPEGFVYRVPRGGDVLYNDFHKRLKAA</sequence>
<evidence type="ECO:0000313" key="4">
    <source>
        <dbReference type="Proteomes" id="UP000001593"/>
    </source>
</evidence>
<proteinExistence type="predicted"/>
<dbReference type="InterPro" id="IPR003118">
    <property type="entry name" value="Pointed_dom"/>
</dbReference>
<dbReference type="STRING" id="45351.A7S6A4"/>
<dbReference type="GO" id="GO:0043565">
    <property type="term" value="F:sequence-specific DNA binding"/>
    <property type="evidence" value="ECO:0007669"/>
    <property type="project" value="InterPro"/>
</dbReference>
<feature type="non-terminal residue" evidence="3">
    <location>
        <position position="1"/>
    </location>
</feature>
<dbReference type="GO" id="GO:0000981">
    <property type="term" value="F:DNA-binding transcription factor activity, RNA polymerase II-specific"/>
    <property type="evidence" value="ECO:0000318"/>
    <property type="project" value="GO_Central"/>
</dbReference>
<dbReference type="EMBL" id="DS469586">
    <property type="protein sequence ID" value="EDO40826.1"/>
    <property type="molecule type" value="Genomic_DNA"/>
</dbReference>
<dbReference type="GO" id="GO:0030154">
    <property type="term" value="P:cell differentiation"/>
    <property type="evidence" value="ECO:0000318"/>
    <property type="project" value="GO_Central"/>
</dbReference>
<reference evidence="3 4" key="1">
    <citation type="journal article" date="2007" name="Science">
        <title>Sea anemone genome reveals ancestral eumetazoan gene repertoire and genomic organization.</title>
        <authorList>
            <person name="Putnam N.H."/>
            <person name="Srivastava M."/>
            <person name="Hellsten U."/>
            <person name="Dirks B."/>
            <person name="Chapman J."/>
            <person name="Salamov A."/>
            <person name="Terry A."/>
            <person name="Shapiro H."/>
            <person name="Lindquist E."/>
            <person name="Kapitonov V.V."/>
            <person name="Jurka J."/>
            <person name="Genikhovich G."/>
            <person name="Grigoriev I.V."/>
            <person name="Lucas S.M."/>
            <person name="Steele R.E."/>
            <person name="Finnerty J.R."/>
            <person name="Technau U."/>
            <person name="Martindale M.Q."/>
            <person name="Rokhsar D.S."/>
        </authorList>
    </citation>
    <scope>NUCLEOTIDE SEQUENCE [LARGE SCALE GENOMIC DNA]</scope>
    <source>
        <strain evidence="3">CH2 x CH6</strain>
        <strain evidence="4">CH2 X CH6</strain>
    </source>
</reference>
<accession>A7S6A4</accession>
<evidence type="ECO:0000313" key="2">
    <source>
        <dbReference type="EMBL" id="EDO30634.1"/>
    </source>
</evidence>
<dbReference type="InParanoid" id="A7S6A4"/>
<feature type="non-terminal residue" evidence="3">
    <location>
        <position position="68"/>
    </location>
</feature>
<dbReference type="HOGENOM" id="CLU_204272_0_0_1"/>
<dbReference type="Pfam" id="PF02198">
    <property type="entry name" value="SAM_PNT"/>
    <property type="match status" value="1"/>
</dbReference>
<dbReference type="AlphaFoldDB" id="A7S6A4"/>
<name>A7S6A4_NEMVE</name>
<dbReference type="FunFam" id="1.10.150.50:FF:000061">
    <property type="entry name" value="Ets DNA-binding protein pokkuri"/>
    <property type="match status" value="1"/>
</dbReference>
<gene>
    <name evidence="2" type="ORF">NEMVEDRAFT_v1g140045</name>
    <name evidence="3" type="ORF">NEMVEDRAFT_v1g58704</name>
</gene>
<evidence type="ECO:0000313" key="3">
    <source>
        <dbReference type="EMBL" id="EDO40826.1"/>
    </source>
</evidence>
<dbReference type="GO" id="GO:0006357">
    <property type="term" value="P:regulation of transcription by RNA polymerase II"/>
    <property type="evidence" value="ECO:0000318"/>
    <property type="project" value="GO_Central"/>
</dbReference>
<feature type="domain" description="PNT" evidence="1">
    <location>
        <begin position="1"/>
        <end position="68"/>
    </location>
</feature>
<dbReference type="SMART" id="SM00251">
    <property type="entry name" value="SAM_PNT"/>
    <property type="match status" value="1"/>
</dbReference>
<organism evidence="3 4">
    <name type="scientific">Nematostella vectensis</name>
    <name type="common">Starlet sea anemone</name>
    <dbReference type="NCBI Taxonomy" id="45351"/>
    <lineage>
        <taxon>Eukaryota</taxon>
        <taxon>Metazoa</taxon>
        <taxon>Cnidaria</taxon>
        <taxon>Anthozoa</taxon>
        <taxon>Hexacorallia</taxon>
        <taxon>Actiniaria</taxon>
        <taxon>Edwardsiidae</taxon>
        <taxon>Nematostella</taxon>
    </lineage>
</organism>
<protein>
    <recommendedName>
        <fullName evidence="1">PNT domain-containing protein</fullName>
    </recommendedName>
</protein>
<dbReference type="eggNOG" id="KOG3804">
    <property type="taxonomic scope" value="Eukaryota"/>
</dbReference>
<keyword evidence="4" id="KW-1185">Reference proteome</keyword>
<evidence type="ECO:0000259" key="1">
    <source>
        <dbReference type="PROSITE" id="PS51433"/>
    </source>
</evidence>